<evidence type="ECO:0000256" key="6">
    <source>
        <dbReference type="ARBA" id="ARBA00023136"/>
    </source>
</evidence>
<keyword evidence="5 7" id="KW-1133">Transmembrane helix</keyword>
<gene>
    <name evidence="9" type="ORF">HHU08_04230</name>
</gene>
<dbReference type="EMBL" id="JABBPK010000001">
    <property type="protein sequence ID" value="NMO76221.1"/>
    <property type="molecule type" value="Genomic_DNA"/>
</dbReference>
<keyword evidence="10" id="KW-1185">Reference proteome</keyword>
<evidence type="ECO:0000313" key="10">
    <source>
        <dbReference type="Proteomes" id="UP000588491"/>
    </source>
</evidence>
<dbReference type="CDD" id="cd17477">
    <property type="entry name" value="MFS_YcaD_like"/>
    <property type="match status" value="1"/>
</dbReference>
<dbReference type="Pfam" id="PF07690">
    <property type="entry name" value="MFS_1"/>
    <property type="match status" value="1"/>
</dbReference>
<dbReference type="Gene3D" id="1.20.1250.20">
    <property type="entry name" value="MFS general substrate transporter like domains"/>
    <property type="match status" value="2"/>
</dbReference>
<feature type="transmembrane region" description="Helical" evidence="7">
    <location>
        <begin position="175"/>
        <end position="196"/>
    </location>
</feature>
<keyword evidence="4 7" id="KW-0812">Transmembrane</keyword>
<accession>A0A7Y0K5L0</accession>
<feature type="transmembrane region" description="Helical" evidence="7">
    <location>
        <begin position="111"/>
        <end position="131"/>
    </location>
</feature>
<reference evidence="9 10" key="1">
    <citation type="submission" date="2020-04" db="EMBL/GenBank/DDBJ databases">
        <title>Bacillus sp. UniB3 isolated from commercial digestive syrup.</title>
        <authorList>
            <person name="Thorat V."/>
            <person name="Kirdat K."/>
            <person name="Tiwarekar B."/>
            <person name="Yadav A."/>
        </authorList>
    </citation>
    <scope>NUCLEOTIDE SEQUENCE [LARGE SCALE GENOMIC DNA]</scope>
    <source>
        <strain evidence="9 10">UniB3</strain>
    </source>
</reference>
<evidence type="ECO:0000256" key="4">
    <source>
        <dbReference type="ARBA" id="ARBA00022692"/>
    </source>
</evidence>
<evidence type="ECO:0000256" key="7">
    <source>
        <dbReference type="SAM" id="Phobius"/>
    </source>
</evidence>
<dbReference type="PANTHER" id="PTHR23521:SF2">
    <property type="entry name" value="TRANSPORTER MFS SUPERFAMILY"/>
    <property type="match status" value="1"/>
</dbReference>
<sequence>MFFSFDRKISSFISKKIYCNTVHSPLTSFRETKYRQQCKKQGSIIMNSKKFAVLISIVSISGFSQGMLLPLIAVIFENDGLSSSLNGLNAVGLYMGILLISPFMEYPLRKYGYKPVIVFGGLVVILSLALFPLWKSFWFWFLLRLFIGIGDHSLHFATQTWITTASPIEKRGRNISLYGVFFGIGFAVGPLLTPLVKVNESLPFILSSIMCFIAWIFILWIKNDFPEQTVETNSFLDTMKRFSSAMKYAWIAFLPPLAYGFLESSLNSSFPVYGLRIDLSVVQISLLLTAFSIGAIVFQLPLGMISDKFGRRRTLVTILIIGTTCFSFASILEAYLIGLIICLFLAGMAVGSTFSLGISYMTDLVPTNLLPTGNLLCGMAFSVGSLIGPYLGGVFIQYFQHISYFIVIAAILFVVCSIIFIFGKKESRNHYLTEAK</sequence>
<dbReference type="PROSITE" id="PS00216">
    <property type="entry name" value="SUGAR_TRANSPORT_1"/>
    <property type="match status" value="1"/>
</dbReference>
<dbReference type="InterPro" id="IPR036259">
    <property type="entry name" value="MFS_trans_sf"/>
</dbReference>
<organism evidence="9 10">
    <name type="scientific">Niallia alba</name>
    <dbReference type="NCBI Taxonomy" id="2729105"/>
    <lineage>
        <taxon>Bacteria</taxon>
        <taxon>Bacillati</taxon>
        <taxon>Bacillota</taxon>
        <taxon>Bacilli</taxon>
        <taxon>Bacillales</taxon>
        <taxon>Bacillaceae</taxon>
        <taxon>Niallia</taxon>
    </lineage>
</organism>
<dbReference type="InterPro" id="IPR011701">
    <property type="entry name" value="MFS"/>
</dbReference>
<feature type="transmembrane region" description="Helical" evidence="7">
    <location>
        <begin position="282"/>
        <end position="302"/>
    </location>
</feature>
<evidence type="ECO:0000256" key="1">
    <source>
        <dbReference type="ARBA" id="ARBA00004651"/>
    </source>
</evidence>
<comment type="caution">
    <text evidence="9">The sequence shown here is derived from an EMBL/GenBank/DDBJ whole genome shotgun (WGS) entry which is preliminary data.</text>
</comment>
<evidence type="ECO:0000256" key="5">
    <source>
        <dbReference type="ARBA" id="ARBA00022989"/>
    </source>
</evidence>
<dbReference type="InterPro" id="IPR005829">
    <property type="entry name" value="Sugar_transporter_CS"/>
</dbReference>
<proteinExistence type="predicted"/>
<feature type="transmembrane region" description="Helical" evidence="7">
    <location>
        <begin position="373"/>
        <end position="396"/>
    </location>
</feature>
<feature type="transmembrane region" description="Helical" evidence="7">
    <location>
        <begin position="202"/>
        <end position="221"/>
    </location>
</feature>
<evidence type="ECO:0000313" key="9">
    <source>
        <dbReference type="EMBL" id="NMO76221.1"/>
    </source>
</evidence>
<dbReference type="InterPro" id="IPR024989">
    <property type="entry name" value="MFS_assoc_dom"/>
</dbReference>
<keyword evidence="2" id="KW-0813">Transport</keyword>
<keyword evidence="6 7" id="KW-0472">Membrane</keyword>
<feature type="transmembrane region" description="Helical" evidence="7">
    <location>
        <begin position="242"/>
        <end position="262"/>
    </location>
</feature>
<dbReference type="AlphaFoldDB" id="A0A7Y0K5L0"/>
<dbReference type="PROSITE" id="PS50850">
    <property type="entry name" value="MFS"/>
    <property type="match status" value="1"/>
</dbReference>
<dbReference type="GO" id="GO:0005886">
    <property type="term" value="C:plasma membrane"/>
    <property type="evidence" value="ECO:0007669"/>
    <property type="project" value="UniProtKB-SubCell"/>
</dbReference>
<dbReference type="Pfam" id="PF12832">
    <property type="entry name" value="MFS_1_like"/>
    <property type="match status" value="1"/>
</dbReference>
<dbReference type="Proteomes" id="UP000588491">
    <property type="component" value="Unassembled WGS sequence"/>
</dbReference>
<keyword evidence="3" id="KW-1003">Cell membrane</keyword>
<dbReference type="RefSeq" id="WP_169187873.1">
    <property type="nucleotide sequence ID" value="NZ_JABBPK010000001.1"/>
</dbReference>
<feature type="domain" description="Major facilitator superfamily (MFS) profile" evidence="8">
    <location>
        <begin position="50"/>
        <end position="428"/>
    </location>
</feature>
<dbReference type="GO" id="GO:0022857">
    <property type="term" value="F:transmembrane transporter activity"/>
    <property type="evidence" value="ECO:0007669"/>
    <property type="project" value="InterPro"/>
</dbReference>
<evidence type="ECO:0000259" key="8">
    <source>
        <dbReference type="PROSITE" id="PS50850"/>
    </source>
</evidence>
<feature type="transmembrane region" description="Helical" evidence="7">
    <location>
        <begin position="87"/>
        <end position="104"/>
    </location>
</feature>
<dbReference type="PANTHER" id="PTHR23521">
    <property type="entry name" value="TRANSPORTER MFS SUPERFAMILY"/>
    <property type="match status" value="1"/>
</dbReference>
<evidence type="ECO:0000256" key="3">
    <source>
        <dbReference type="ARBA" id="ARBA00022475"/>
    </source>
</evidence>
<dbReference type="SUPFAM" id="SSF103473">
    <property type="entry name" value="MFS general substrate transporter"/>
    <property type="match status" value="1"/>
</dbReference>
<feature type="transmembrane region" description="Helical" evidence="7">
    <location>
        <begin position="337"/>
        <end position="361"/>
    </location>
</feature>
<feature type="transmembrane region" description="Helical" evidence="7">
    <location>
        <begin position="402"/>
        <end position="422"/>
    </location>
</feature>
<dbReference type="InterPro" id="IPR020846">
    <property type="entry name" value="MFS_dom"/>
</dbReference>
<comment type="subcellular location">
    <subcellularLocation>
        <location evidence="1">Cell membrane</location>
        <topology evidence="1">Multi-pass membrane protein</topology>
    </subcellularLocation>
</comment>
<evidence type="ECO:0000256" key="2">
    <source>
        <dbReference type="ARBA" id="ARBA00022448"/>
    </source>
</evidence>
<feature type="transmembrane region" description="Helical" evidence="7">
    <location>
        <begin position="51"/>
        <end position="75"/>
    </location>
</feature>
<feature type="transmembrane region" description="Helical" evidence="7">
    <location>
        <begin position="137"/>
        <end position="154"/>
    </location>
</feature>
<name>A0A7Y0K5L0_9BACI</name>
<feature type="transmembrane region" description="Helical" evidence="7">
    <location>
        <begin position="314"/>
        <end position="331"/>
    </location>
</feature>
<protein>
    <submittedName>
        <fullName evidence="9">MFS transporter</fullName>
    </submittedName>
</protein>
<dbReference type="InterPro" id="IPR047200">
    <property type="entry name" value="MFS_YcaD-like"/>
</dbReference>